<evidence type="ECO:0000313" key="4">
    <source>
        <dbReference type="Proteomes" id="UP000568109"/>
    </source>
</evidence>
<protein>
    <submittedName>
        <fullName evidence="3">Uncharacterized protein</fullName>
    </submittedName>
</protein>
<evidence type="ECO:0000256" key="1">
    <source>
        <dbReference type="SAM" id="MobiDB-lite"/>
    </source>
</evidence>
<dbReference type="EMBL" id="JABUOH010000024">
    <property type="protein sequence ID" value="NWN45638.1"/>
    <property type="molecule type" value="Genomic_DNA"/>
</dbReference>
<sequence length="206" mass="24023">MSKTKNHNKKIIIWSSIVATIVILLSIFAYYKMNKKTISQPEKTSILSPKELNPVTKQDYLDALEKWKNQALIKAHQKDHPHTQYHKNSINRWHSTEEGDKMHALAAELFNAGELRDILGRKTITLYDIEGNEHEYKYKEGFLIDEWYLDKIHLGQSNNDVSMHKLDYLDSTKPPKPPSDLPSDLKPKYQEPLLLLNNGKFTTYQF</sequence>
<dbReference type="Proteomes" id="UP000568109">
    <property type="component" value="Unassembled WGS sequence"/>
</dbReference>
<gene>
    <name evidence="3" type="ORF">HR065_00875</name>
</gene>
<keyword evidence="2" id="KW-0812">Transmembrane</keyword>
<accession>A0A851HCB9</accession>
<proteinExistence type="predicted"/>
<evidence type="ECO:0000256" key="2">
    <source>
        <dbReference type="SAM" id="Phobius"/>
    </source>
</evidence>
<organism evidence="3 4">
    <name type="scientific">Candidatus Phytoplasma pruni</name>
    <dbReference type="NCBI Taxonomy" id="479893"/>
    <lineage>
        <taxon>Bacteria</taxon>
        <taxon>Bacillati</taxon>
        <taxon>Mycoplasmatota</taxon>
        <taxon>Mollicutes</taxon>
        <taxon>Acholeplasmatales</taxon>
        <taxon>Acholeplasmataceae</taxon>
        <taxon>Candidatus Phytoplasma</taxon>
        <taxon>16SrIII (X-disease group)</taxon>
    </lineage>
</organism>
<keyword evidence="4" id="KW-1185">Reference proteome</keyword>
<evidence type="ECO:0000313" key="3">
    <source>
        <dbReference type="EMBL" id="NWN45638.1"/>
    </source>
</evidence>
<keyword evidence="2" id="KW-1133">Transmembrane helix</keyword>
<keyword evidence="2" id="KW-0472">Membrane</keyword>
<comment type="caution">
    <text evidence="3">The sequence shown here is derived from an EMBL/GenBank/DDBJ whole genome shotgun (WGS) entry which is preliminary data.</text>
</comment>
<feature type="transmembrane region" description="Helical" evidence="2">
    <location>
        <begin position="12"/>
        <end position="31"/>
    </location>
</feature>
<dbReference type="RefSeq" id="WP_178734039.1">
    <property type="nucleotide sequence ID" value="NZ_JABUOH010000024.1"/>
</dbReference>
<dbReference type="AlphaFoldDB" id="A0A851HCB9"/>
<reference evidence="3 4" key="1">
    <citation type="submission" date="2020-06" db="EMBL/GenBank/DDBJ databases">
        <title>Draft genome sequence of Candidatus Phytoplasma pruni (X-disease group, subgroup 16SrIII-B) strain ChTDIII from Argentina.</title>
        <authorList>
            <person name="Fernandez F.D."/>
            <person name="Zuebert C."/>
            <person name="Huettel B."/>
            <person name="Kube M."/>
            <person name="Conci L.R."/>
        </authorList>
    </citation>
    <scope>NUCLEOTIDE SEQUENCE [LARGE SCALE GENOMIC DNA]</scope>
    <source>
        <strain evidence="3 4">ChTDIII</strain>
    </source>
</reference>
<feature type="region of interest" description="Disordered" evidence="1">
    <location>
        <begin position="167"/>
        <end position="187"/>
    </location>
</feature>
<name>A0A851HCB9_9MOLU</name>